<dbReference type="PANTHER" id="PTHR43194:SF4">
    <property type="entry name" value="AB HYDROLASE-1 DOMAIN-CONTAINING PROTEIN"/>
    <property type="match status" value="1"/>
</dbReference>
<evidence type="ECO:0000313" key="3">
    <source>
        <dbReference type="EMBL" id="PFH52862.1"/>
    </source>
</evidence>
<keyword evidence="4" id="KW-1185">Reference proteome</keyword>
<dbReference type="Gene3D" id="3.40.50.1820">
    <property type="entry name" value="alpha/beta hydrolase"/>
    <property type="match status" value="1"/>
</dbReference>
<name>A0A2A9NYF7_9AGAR</name>
<dbReference type="InterPro" id="IPR029058">
    <property type="entry name" value="AB_hydrolase_fold"/>
</dbReference>
<dbReference type="Proteomes" id="UP000242287">
    <property type="component" value="Unassembled WGS sequence"/>
</dbReference>
<dbReference type="InterPro" id="IPR050228">
    <property type="entry name" value="Carboxylesterase_BioH"/>
</dbReference>
<dbReference type="OrthoDB" id="9978720at2759"/>
<evidence type="ECO:0000313" key="4">
    <source>
        <dbReference type="Proteomes" id="UP000242287"/>
    </source>
</evidence>
<feature type="signal peptide" evidence="1">
    <location>
        <begin position="1"/>
        <end position="18"/>
    </location>
</feature>
<dbReference type="EMBL" id="KZ301977">
    <property type="protein sequence ID" value="PFH52862.1"/>
    <property type="molecule type" value="Genomic_DNA"/>
</dbReference>
<dbReference type="AlphaFoldDB" id="A0A2A9NYF7"/>
<reference evidence="3 4" key="1">
    <citation type="submission" date="2014-02" db="EMBL/GenBank/DDBJ databases">
        <title>Transposable element dynamics among asymbiotic and ectomycorrhizal Amanita fungi.</title>
        <authorList>
            <consortium name="DOE Joint Genome Institute"/>
            <person name="Hess J."/>
            <person name="Skrede I."/>
            <person name="Wolfe B."/>
            <person name="LaButti K."/>
            <person name="Ohm R.A."/>
            <person name="Grigoriev I.V."/>
            <person name="Pringle A."/>
        </authorList>
    </citation>
    <scope>NUCLEOTIDE SEQUENCE [LARGE SCALE GENOMIC DNA]</scope>
    <source>
        <strain evidence="3 4">SKay4041</strain>
    </source>
</reference>
<dbReference type="CDD" id="cd12809">
    <property type="entry name" value="Esterase_713_like-2"/>
    <property type="match status" value="1"/>
</dbReference>
<organism evidence="3 4">
    <name type="scientific">Amanita thiersii Skay4041</name>
    <dbReference type="NCBI Taxonomy" id="703135"/>
    <lineage>
        <taxon>Eukaryota</taxon>
        <taxon>Fungi</taxon>
        <taxon>Dikarya</taxon>
        <taxon>Basidiomycota</taxon>
        <taxon>Agaricomycotina</taxon>
        <taxon>Agaricomycetes</taxon>
        <taxon>Agaricomycetidae</taxon>
        <taxon>Agaricales</taxon>
        <taxon>Pluteineae</taxon>
        <taxon>Amanitaceae</taxon>
        <taxon>Amanita</taxon>
    </lineage>
</organism>
<dbReference type="SUPFAM" id="SSF53474">
    <property type="entry name" value="alpha/beta-Hydrolases"/>
    <property type="match status" value="1"/>
</dbReference>
<feature type="domain" description="AB hydrolase-1" evidence="2">
    <location>
        <begin position="69"/>
        <end position="354"/>
    </location>
</feature>
<feature type="chain" id="PRO_5012202624" description="AB hydrolase-1 domain-containing protein" evidence="1">
    <location>
        <begin position="19"/>
        <end position="366"/>
    </location>
</feature>
<dbReference type="Pfam" id="PF12697">
    <property type="entry name" value="Abhydrolase_6"/>
    <property type="match status" value="1"/>
</dbReference>
<accession>A0A2A9NYF7</accession>
<keyword evidence="1" id="KW-0732">Signal</keyword>
<dbReference type="InterPro" id="IPR000073">
    <property type="entry name" value="AB_hydrolase_1"/>
</dbReference>
<proteinExistence type="predicted"/>
<evidence type="ECO:0000259" key="2">
    <source>
        <dbReference type="Pfam" id="PF12697"/>
    </source>
</evidence>
<dbReference type="STRING" id="703135.A0A2A9NYF7"/>
<dbReference type="PANTHER" id="PTHR43194">
    <property type="entry name" value="HYDROLASE ALPHA/BETA FOLD FAMILY"/>
    <property type="match status" value="1"/>
</dbReference>
<protein>
    <recommendedName>
        <fullName evidence="2">AB hydrolase-1 domain-containing protein</fullName>
    </recommendedName>
</protein>
<evidence type="ECO:0000256" key="1">
    <source>
        <dbReference type="SAM" id="SignalP"/>
    </source>
</evidence>
<sequence>MLFSTVLLLVATLQFVNAIPTQDPQGTLHRRSYFYVGQSYIPSGNSTVAFGQMYVEHLIPAKVTQTLPLVMIHGHGMTGTNFLNTPDGRLGWADFFLSKGYEVYLVDQPARGRSTYQDIDGELDESDTFTIQSRFTATQLFNLWPQASLHTQWPGNGSVGDPIFDGFYASVVRSIVSNTVESEQIKVAGVQLFDMIGPAVLLTHSQSGPFGWIIGDARPSKIKAIVALEPTGPPFMEAVFSSIPARPWGVTEIPLTFSPPAESPDDIQRTIASEDSGFTCFKQADPPRQLVNLAKVPIAIVTSESSYHAVYDNCTAQFLVQAGVSATHINLGDIGFHGNGHMMFLEKNSLEIADFIEQQITRLLHP</sequence>
<gene>
    <name evidence="3" type="ORF">AMATHDRAFT_139154</name>
</gene>